<gene>
    <name evidence="2" type="ORF">NQ317_009352</name>
</gene>
<accession>A0ABQ9JM39</accession>
<dbReference type="Proteomes" id="UP001162164">
    <property type="component" value="Unassembled WGS sequence"/>
</dbReference>
<protein>
    <submittedName>
        <fullName evidence="2">Uncharacterized protein</fullName>
    </submittedName>
</protein>
<organism evidence="2 3">
    <name type="scientific">Molorchus minor</name>
    <dbReference type="NCBI Taxonomy" id="1323400"/>
    <lineage>
        <taxon>Eukaryota</taxon>
        <taxon>Metazoa</taxon>
        <taxon>Ecdysozoa</taxon>
        <taxon>Arthropoda</taxon>
        <taxon>Hexapoda</taxon>
        <taxon>Insecta</taxon>
        <taxon>Pterygota</taxon>
        <taxon>Neoptera</taxon>
        <taxon>Endopterygota</taxon>
        <taxon>Coleoptera</taxon>
        <taxon>Polyphaga</taxon>
        <taxon>Cucujiformia</taxon>
        <taxon>Chrysomeloidea</taxon>
        <taxon>Cerambycidae</taxon>
        <taxon>Lamiinae</taxon>
        <taxon>Monochamini</taxon>
        <taxon>Molorchus</taxon>
    </lineage>
</organism>
<keyword evidence="1" id="KW-1133">Transmembrane helix</keyword>
<evidence type="ECO:0000256" key="1">
    <source>
        <dbReference type="SAM" id="Phobius"/>
    </source>
</evidence>
<dbReference type="EMBL" id="JAPWTJ010000387">
    <property type="protein sequence ID" value="KAJ8978956.1"/>
    <property type="molecule type" value="Genomic_DNA"/>
</dbReference>
<sequence>MDSQDRDENELRRHIHANSIDRHAIRKLLQKVFVPCSCKGECPKHEVAFSIEQTVRALDVPEENISTLLCYLELHEKRYIEILSPAYTMCKVISYGGKEQIRRQPRNAPPLAMALAMHKERTRMTQTLWRLPWAGKKLNNQPKRSQLVSNFMIWALGCLLLEIFQMICS</sequence>
<feature type="transmembrane region" description="Helical" evidence="1">
    <location>
        <begin position="147"/>
        <end position="167"/>
    </location>
</feature>
<reference evidence="2" key="1">
    <citation type="journal article" date="2023" name="Insect Mol. Biol.">
        <title>Genome sequencing provides insights into the evolution of gene families encoding plant cell wall-degrading enzymes in longhorned beetles.</title>
        <authorList>
            <person name="Shin N.R."/>
            <person name="Okamura Y."/>
            <person name="Kirsch R."/>
            <person name="Pauchet Y."/>
        </authorList>
    </citation>
    <scope>NUCLEOTIDE SEQUENCE</scope>
    <source>
        <strain evidence="2">MMC_N1</strain>
    </source>
</reference>
<keyword evidence="1" id="KW-0812">Transmembrane</keyword>
<comment type="caution">
    <text evidence="2">The sequence shown here is derived from an EMBL/GenBank/DDBJ whole genome shotgun (WGS) entry which is preliminary data.</text>
</comment>
<keyword evidence="3" id="KW-1185">Reference proteome</keyword>
<keyword evidence="1" id="KW-0472">Membrane</keyword>
<evidence type="ECO:0000313" key="3">
    <source>
        <dbReference type="Proteomes" id="UP001162164"/>
    </source>
</evidence>
<evidence type="ECO:0000313" key="2">
    <source>
        <dbReference type="EMBL" id="KAJ8978956.1"/>
    </source>
</evidence>
<proteinExistence type="predicted"/>
<name>A0ABQ9JM39_9CUCU</name>